<accession>A0A0U3PJD0</accession>
<evidence type="ECO:0000256" key="2">
    <source>
        <dbReference type="SAM" id="Phobius"/>
    </source>
</evidence>
<dbReference type="EMBL" id="CP013747">
    <property type="protein sequence ID" value="ALV42488.1"/>
    <property type="molecule type" value="Genomic_DNA"/>
</dbReference>
<keyword evidence="1" id="KW-0378">Hydrolase</keyword>
<dbReference type="InterPro" id="IPR005754">
    <property type="entry name" value="Sortase"/>
</dbReference>
<dbReference type="STRING" id="121292.AU252_16150"/>
<dbReference type="RefSeq" id="WP_058931605.1">
    <property type="nucleotide sequence ID" value="NZ_CP013747.1"/>
</dbReference>
<keyword evidence="2" id="KW-0812">Transmembrane</keyword>
<evidence type="ECO:0000256" key="1">
    <source>
        <dbReference type="ARBA" id="ARBA00022801"/>
    </source>
</evidence>
<dbReference type="AlphaFoldDB" id="A0A0U3PJD0"/>
<proteinExistence type="predicted"/>
<evidence type="ECO:0000313" key="4">
    <source>
        <dbReference type="Proteomes" id="UP000065151"/>
    </source>
</evidence>
<evidence type="ECO:0000313" key="3">
    <source>
        <dbReference type="EMBL" id="ALV42488.1"/>
    </source>
</evidence>
<feature type="transmembrane region" description="Helical" evidence="2">
    <location>
        <begin position="266"/>
        <end position="288"/>
    </location>
</feature>
<name>A0A0U3PJD0_9MICC</name>
<dbReference type="Proteomes" id="UP000065151">
    <property type="component" value="Chromosome"/>
</dbReference>
<dbReference type="InterPro" id="IPR023365">
    <property type="entry name" value="Sortase_dom-sf"/>
</dbReference>
<evidence type="ECO:0008006" key="5">
    <source>
        <dbReference type="Google" id="ProtNLM"/>
    </source>
</evidence>
<organism evidence="3">
    <name type="scientific">Pseudarthrobacter sulfonivorans</name>
    <dbReference type="NCBI Taxonomy" id="121292"/>
    <lineage>
        <taxon>Bacteria</taxon>
        <taxon>Bacillati</taxon>
        <taxon>Actinomycetota</taxon>
        <taxon>Actinomycetes</taxon>
        <taxon>Micrococcales</taxon>
        <taxon>Micrococcaceae</taxon>
        <taxon>Pseudarthrobacter</taxon>
    </lineage>
</organism>
<keyword evidence="2" id="KW-0472">Membrane</keyword>
<dbReference type="Gene3D" id="2.40.260.10">
    <property type="entry name" value="Sortase"/>
    <property type="match status" value="1"/>
</dbReference>
<dbReference type="KEGG" id="psul:AU252_16150"/>
<feature type="transmembrane region" description="Helical" evidence="2">
    <location>
        <begin position="295"/>
        <end position="318"/>
    </location>
</feature>
<protein>
    <recommendedName>
        <fullName evidence="5">Sortase</fullName>
    </recommendedName>
</protein>
<dbReference type="SUPFAM" id="SSF63817">
    <property type="entry name" value="Sortase"/>
    <property type="match status" value="1"/>
</dbReference>
<dbReference type="Pfam" id="PF04203">
    <property type="entry name" value="Sortase"/>
    <property type="match status" value="1"/>
</dbReference>
<gene>
    <name evidence="3" type="ORF">AU252_16150</name>
</gene>
<dbReference type="GO" id="GO:0016787">
    <property type="term" value="F:hydrolase activity"/>
    <property type="evidence" value="ECO:0007669"/>
    <property type="project" value="UniProtKB-KW"/>
</dbReference>
<keyword evidence="2" id="KW-1133">Transmembrane helix</keyword>
<feature type="transmembrane region" description="Helical" evidence="2">
    <location>
        <begin position="47"/>
        <end position="69"/>
    </location>
</feature>
<reference evidence="3 4" key="1">
    <citation type="submission" date="2015-12" db="EMBL/GenBank/DDBJ databases">
        <authorList>
            <person name="Shamseldin A."/>
            <person name="Moawad H."/>
            <person name="Abd El-Rahim W.M."/>
            <person name="Sadowsky M.J."/>
        </authorList>
    </citation>
    <scope>NUCLEOTIDE SEQUENCE [LARGE SCALE GENOMIC DNA]</scope>
    <source>
        <strain evidence="3 4">Ar51</strain>
    </source>
</reference>
<sequence length="322" mass="34137">MTATLTGRRQTGPRFLHRGALAWLRRTARNRRRATPVRLPPSHTNKAISLGLAMVSVILFGQIINIVIISQVQHSTTQTRLFEELRTGLAEGSAPLGQTDHTGALVAPGTPLALLSIPALGIQETVVEGTTSRELMDGVGHRRDTPLPGQSGTSVLMGRAAAYGGPLGQLTRLAPGERFTVTTGLGVAEFEVMGHRRAGDPGPSIPTGDEGRLTLTTAAGAAFLPDGVLRVDAKLLSKAFPKTAPVLYPASLEAAELPLGSDTSDLVGLLVCLELLILAAMAAVWSWYRWGQRETWLVFLPMLGALSVLTGTQVSLLLPNLL</sequence>